<dbReference type="Proteomes" id="UP001156921">
    <property type="component" value="Unassembled WGS sequence"/>
</dbReference>
<reference evidence="2" key="1">
    <citation type="journal article" date="2019" name="Int. J. Syst. Evol. Microbiol.">
        <title>The Global Catalogue of Microorganisms (GCM) 10K type strain sequencing project: providing services to taxonomists for standard genome sequencing and annotation.</title>
        <authorList>
            <consortium name="The Broad Institute Genomics Platform"/>
            <consortium name="The Broad Institute Genome Sequencing Center for Infectious Disease"/>
            <person name="Wu L."/>
            <person name="Ma J."/>
        </authorList>
    </citation>
    <scope>NUCLEOTIDE SEQUENCE [LARGE SCALE GENOMIC DNA]</scope>
    <source>
        <strain evidence="2">NBRC 110107</strain>
    </source>
</reference>
<name>A0ABQ6BFN8_9CAUL</name>
<evidence type="ECO:0000313" key="2">
    <source>
        <dbReference type="Proteomes" id="UP001156921"/>
    </source>
</evidence>
<protein>
    <submittedName>
        <fullName evidence="1">Uncharacterized protein</fullName>
    </submittedName>
</protein>
<proteinExistence type="predicted"/>
<accession>A0ABQ6BFN8</accession>
<gene>
    <name evidence="1" type="ORF">GCM10007859_08590</name>
</gene>
<dbReference type="RefSeq" id="WP_284221524.1">
    <property type="nucleotide sequence ID" value="NZ_BSOY01000012.1"/>
</dbReference>
<evidence type="ECO:0000313" key="1">
    <source>
        <dbReference type="EMBL" id="GLS00850.1"/>
    </source>
</evidence>
<organism evidence="1 2">
    <name type="scientific">Brevundimonas denitrificans</name>
    <dbReference type="NCBI Taxonomy" id="1443434"/>
    <lineage>
        <taxon>Bacteria</taxon>
        <taxon>Pseudomonadati</taxon>
        <taxon>Pseudomonadota</taxon>
        <taxon>Alphaproteobacteria</taxon>
        <taxon>Caulobacterales</taxon>
        <taxon>Caulobacteraceae</taxon>
        <taxon>Brevundimonas</taxon>
    </lineage>
</organism>
<sequence length="80" mass="8444">MALTLETLLEGAPAYGVVDARDGVLLYGRPGHEAAFEALAAEVLDASGDDFEVILLTDAAERCDRLFVAPVGEPGPFDPR</sequence>
<comment type="caution">
    <text evidence="1">The sequence shown here is derived from an EMBL/GenBank/DDBJ whole genome shotgun (WGS) entry which is preliminary data.</text>
</comment>
<keyword evidence="2" id="KW-1185">Reference proteome</keyword>
<dbReference type="EMBL" id="BSOY01000012">
    <property type="protein sequence ID" value="GLS00850.1"/>
    <property type="molecule type" value="Genomic_DNA"/>
</dbReference>